<proteinExistence type="inferred from homology"/>
<comment type="cofactor">
    <cofactor evidence="1">
        <name>Mg(2+)</name>
        <dbReference type="ChEBI" id="CHEBI:18420"/>
    </cofactor>
</comment>
<name>A0A553NY97_TIGCA</name>
<dbReference type="PANTHER" id="PTHR24346">
    <property type="entry name" value="MAP/MICROTUBULE AFFINITY-REGULATING KINASE"/>
    <property type="match status" value="1"/>
</dbReference>
<organism evidence="17 18">
    <name type="scientific">Tigriopus californicus</name>
    <name type="common">Marine copepod</name>
    <dbReference type="NCBI Taxonomy" id="6832"/>
    <lineage>
        <taxon>Eukaryota</taxon>
        <taxon>Metazoa</taxon>
        <taxon>Ecdysozoa</taxon>
        <taxon>Arthropoda</taxon>
        <taxon>Crustacea</taxon>
        <taxon>Multicrustacea</taxon>
        <taxon>Hexanauplia</taxon>
        <taxon>Copepoda</taxon>
        <taxon>Harpacticoida</taxon>
        <taxon>Harpacticidae</taxon>
        <taxon>Tigriopus</taxon>
    </lineage>
</organism>
<dbReference type="OMA" id="HLATERY"/>
<evidence type="ECO:0000256" key="10">
    <source>
        <dbReference type="ARBA" id="ARBA00022840"/>
    </source>
</evidence>
<feature type="region of interest" description="Disordered" evidence="15">
    <location>
        <begin position="897"/>
        <end position="1006"/>
    </location>
</feature>
<feature type="region of interest" description="Disordered" evidence="15">
    <location>
        <begin position="496"/>
        <end position="573"/>
    </location>
</feature>
<evidence type="ECO:0000313" key="17">
    <source>
        <dbReference type="EMBL" id="TRY70409.1"/>
    </source>
</evidence>
<feature type="compositionally biased region" description="Low complexity" evidence="15">
    <location>
        <begin position="695"/>
        <end position="710"/>
    </location>
</feature>
<keyword evidence="8 14" id="KW-0547">Nucleotide-binding</keyword>
<dbReference type="PROSITE" id="PS00108">
    <property type="entry name" value="PROTEIN_KINASE_ST"/>
    <property type="match status" value="1"/>
</dbReference>
<evidence type="ECO:0000256" key="13">
    <source>
        <dbReference type="ARBA" id="ARBA00048679"/>
    </source>
</evidence>
<dbReference type="InterPro" id="IPR017441">
    <property type="entry name" value="Protein_kinase_ATP_BS"/>
</dbReference>
<dbReference type="Gene3D" id="1.10.510.10">
    <property type="entry name" value="Transferase(Phosphotransferase) domain 1"/>
    <property type="match status" value="1"/>
</dbReference>
<dbReference type="GO" id="GO:0035556">
    <property type="term" value="P:intracellular signal transduction"/>
    <property type="evidence" value="ECO:0007669"/>
    <property type="project" value="TreeGrafter"/>
</dbReference>
<reference evidence="17 18" key="1">
    <citation type="journal article" date="2018" name="Nat. Ecol. Evol.">
        <title>Genomic signatures of mitonuclear coevolution across populations of Tigriopus californicus.</title>
        <authorList>
            <person name="Barreto F.S."/>
            <person name="Watson E.T."/>
            <person name="Lima T.G."/>
            <person name="Willett C.S."/>
            <person name="Edmands S."/>
            <person name="Li W."/>
            <person name="Burton R.S."/>
        </authorList>
    </citation>
    <scope>NUCLEOTIDE SEQUENCE [LARGE SCALE GENOMIC DNA]</scope>
    <source>
        <strain evidence="17 18">San Diego</strain>
    </source>
</reference>
<keyword evidence="18" id="KW-1185">Reference proteome</keyword>
<dbReference type="AlphaFoldDB" id="A0A553NY97"/>
<keyword evidence="10 14" id="KW-0067">ATP-binding</keyword>
<dbReference type="SMART" id="SM00220">
    <property type="entry name" value="S_TKc"/>
    <property type="match status" value="1"/>
</dbReference>
<keyword evidence="6" id="KW-0808">Transferase</keyword>
<dbReference type="PANTHER" id="PTHR24346:SF42">
    <property type="entry name" value="SERINE_THREONINE-PROTEIN KINASE SIK3"/>
    <property type="match status" value="1"/>
</dbReference>
<keyword evidence="4" id="KW-0723">Serine/threonine-protein kinase</keyword>
<dbReference type="InterPro" id="IPR008271">
    <property type="entry name" value="Ser/Thr_kinase_AS"/>
</dbReference>
<dbReference type="FunFam" id="1.10.510.10:FF:000156">
    <property type="entry name" value="Serine/threonine-protein kinase SIK3 homolog"/>
    <property type="match status" value="1"/>
</dbReference>
<keyword evidence="5" id="KW-0597">Phosphoprotein</keyword>
<dbReference type="GO" id="GO:0005737">
    <property type="term" value="C:cytoplasm"/>
    <property type="evidence" value="ECO:0007669"/>
    <property type="project" value="TreeGrafter"/>
</dbReference>
<sequence length="1126" mass="122130">MMKRASARGVRRGKAEQLVRVGLYDLERVLGKGNFAIVRLGIHRLTQCQVAIKIVEKNDLDQDNLNKIYREIEIMRTLHHPNIIQLYQVMETDSMMYIVTEFAANGEIFDHLVSNGKMDETRACFVFSQILAAIHYCHTHGVVHRDLKAENLLLDSENNIKLADFGFSNFFTKTGLLSTWCGSPPYAAPELFEGKQYVGPKADIWSLGVVLYVLVSGSLPFDGATLQDLRARVVKCQYRIPFFLSSQCEHLLKGLLVLDPERRFSLHQIASHPWSKMGCSKHPPTVEILSPLLAPLPGSVQRDAEGRIVDEVPPINEAIVNYIVGRAKVSREAVISCVSQKKCDDISAIYHMINASLIETERKQLQLTPLGSANIPSVVLSGPGPPPLSPTSMLPFFNNGASSGGNSSGSNSPKGPTEVFNEESSMTLLSLDTHDTERLLNIRRHTLGPEQTPNCSDAPPIPFRYHAADFRDILPQTNLTLTPLVSRMPPENFSVKDPHLLKPPPALGMASQHGRRASDGGGYFGQFQSAEAPASIGGSPHSSGEDSFASPTPSSHSNPGESTSDGPGAEVILCPESHNPYFVEQYLGKGKRIPATSVLPDSPRKRRTGLHTVLEKPPEINADLVQEVETRMQNHSPLGHQSPILLPVTPSSFSGATGTVSLSPLTSPSKPMGMNVATSGLRQRRTGLSTVMEIGKSGSSSTGVGSSSGFKESHSSHLATERYSPVRRLSEGSPAFLQHRGPLTQQNSCPTSSDPSPSDVRALQEECRRLHLETATSTSAWPGTSTGDNSSTSSGHMSPNFLLRAPSPGENSFPSPRRCSDSSVNSGDTHVVHRLRPSVSRDSAKSEPMQQLIDDMYNNDPGMIMTSGSRSVEPPVSHAITSRRFSYPNSPVHHVQQMNQANNSSPNKKTPSPSGPSPSECEGNGITPPSLTQHFAQSLNMTDPSNPATPDQGSTSSGNRWKGSITQGVPSRTFVAPSGRNSVQGLTRGHSLKSPSKQSTKPLLTGNDLMAGNSLSNILAHSQSYDEAFANHSSNLPNFGKFPLTSCQDHFISLPPTDVGPNPEICVTNVMGDEMKVVFNNGQPLDPQQQANLFLQHQQMQHHYQRHVFPQAAAGVYSAEPMDETS</sequence>
<dbReference type="EC" id="2.7.11.1" evidence="3"/>
<evidence type="ECO:0000259" key="16">
    <source>
        <dbReference type="PROSITE" id="PS50011"/>
    </source>
</evidence>
<dbReference type="STRING" id="6832.A0A553NY97"/>
<evidence type="ECO:0000256" key="6">
    <source>
        <dbReference type="ARBA" id="ARBA00022679"/>
    </source>
</evidence>
<feature type="domain" description="Protein kinase" evidence="16">
    <location>
        <begin position="24"/>
        <end position="275"/>
    </location>
</feature>
<feature type="compositionally biased region" description="Basic and acidic residues" evidence="15">
    <location>
        <begin position="762"/>
        <end position="772"/>
    </location>
</feature>
<keyword evidence="7" id="KW-0479">Metal-binding</keyword>
<comment type="catalytic activity">
    <reaction evidence="13">
        <text>L-seryl-[protein] + ATP = O-phospho-L-seryl-[protein] + ADP + H(+)</text>
        <dbReference type="Rhea" id="RHEA:17989"/>
        <dbReference type="Rhea" id="RHEA-COMP:9863"/>
        <dbReference type="Rhea" id="RHEA-COMP:11604"/>
        <dbReference type="ChEBI" id="CHEBI:15378"/>
        <dbReference type="ChEBI" id="CHEBI:29999"/>
        <dbReference type="ChEBI" id="CHEBI:30616"/>
        <dbReference type="ChEBI" id="CHEBI:83421"/>
        <dbReference type="ChEBI" id="CHEBI:456216"/>
        <dbReference type="EC" id="2.7.11.1"/>
    </reaction>
</comment>
<comment type="similarity">
    <text evidence="2">Belongs to the protein kinase superfamily. CAMK Ser/Thr protein kinase family. SNF1 subfamily.</text>
</comment>
<dbReference type="GO" id="GO:0046872">
    <property type="term" value="F:metal ion binding"/>
    <property type="evidence" value="ECO:0007669"/>
    <property type="project" value="UniProtKB-KW"/>
</dbReference>
<evidence type="ECO:0000256" key="12">
    <source>
        <dbReference type="ARBA" id="ARBA00047899"/>
    </source>
</evidence>
<evidence type="ECO:0000256" key="3">
    <source>
        <dbReference type="ARBA" id="ARBA00012513"/>
    </source>
</evidence>
<evidence type="ECO:0000256" key="5">
    <source>
        <dbReference type="ARBA" id="ARBA00022553"/>
    </source>
</evidence>
<evidence type="ECO:0000256" key="15">
    <source>
        <dbReference type="SAM" id="MobiDB-lite"/>
    </source>
</evidence>
<comment type="catalytic activity">
    <reaction evidence="12">
        <text>L-threonyl-[protein] + ATP = O-phospho-L-threonyl-[protein] + ADP + H(+)</text>
        <dbReference type="Rhea" id="RHEA:46608"/>
        <dbReference type="Rhea" id="RHEA-COMP:11060"/>
        <dbReference type="Rhea" id="RHEA-COMP:11605"/>
        <dbReference type="ChEBI" id="CHEBI:15378"/>
        <dbReference type="ChEBI" id="CHEBI:30013"/>
        <dbReference type="ChEBI" id="CHEBI:30616"/>
        <dbReference type="ChEBI" id="CHEBI:61977"/>
        <dbReference type="ChEBI" id="CHEBI:456216"/>
        <dbReference type="EC" id="2.7.11.1"/>
    </reaction>
</comment>
<feature type="compositionally biased region" description="Low complexity" evidence="15">
    <location>
        <begin position="902"/>
        <end position="912"/>
    </location>
</feature>
<evidence type="ECO:0000256" key="11">
    <source>
        <dbReference type="ARBA" id="ARBA00022842"/>
    </source>
</evidence>
<comment type="caution">
    <text evidence="17">The sequence shown here is derived from an EMBL/GenBank/DDBJ whole genome shotgun (WGS) entry which is preliminary data.</text>
</comment>
<feature type="compositionally biased region" description="Polar residues" evidence="15">
    <location>
        <begin position="549"/>
        <end position="565"/>
    </location>
</feature>
<dbReference type="InterPro" id="IPR011009">
    <property type="entry name" value="Kinase-like_dom_sf"/>
</dbReference>
<feature type="compositionally biased region" description="Low complexity" evidence="15">
    <location>
        <begin position="783"/>
        <end position="795"/>
    </location>
</feature>
<dbReference type="Proteomes" id="UP000318571">
    <property type="component" value="Chromosome 9"/>
</dbReference>
<dbReference type="GO" id="GO:0000226">
    <property type="term" value="P:microtubule cytoskeleton organization"/>
    <property type="evidence" value="ECO:0007669"/>
    <property type="project" value="TreeGrafter"/>
</dbReference>
<dbReference type="OrthoDB" id="193931at2759"/>
<feature type="region of interest" description="Disordered" evidence="15">
    <location>
        <begin position="693"/>
        <end position="850"/>
    </location>
</feature>
<dbReference type="FunFam" id="3.30.200.20:FF:000003">
    <property type="entry name" value="Non-specific serine/threonine protein kinase"/>
    <property type="match status" value="1"/>
</dbReference>
<evidence type="ECO:0000313" key="18">
    <source>
        <dbReference type="Proteomes" id="UP000318571"/>
    </source>
</evidence>
<evidence type="ECO:0000256" key="8">
    <source>
        <dbReference type="ARBA" id="ARBA00022741"/>
    </source>
</evidence>
<dbReference type="Pfam" id="PF00069">
    <property type="entry name" value="Pkinase"/>
    <property type="match status" value="1"/>
</dbReference>
<feature type="region of interest" description="Disordered" evidence="15">
    <location>
        <begin position="389"/>
        <end position="422"/>
    </location>
</feature>
<dbReference type="PROSITE" id="PS00107">
    <property type="entry name" value="PROTEIN_KINASE_ATP"/>
    <property type="match status" value="1"/>
</dbReference>
<feature type="binding site" evidence="14">
    <location>
        <position position="53"/>
    </location>
    <ligand>
        <name>ATP</name>
        <dbReference type="ChEBI" id="CHEBI:30616"/>
    </ligand>
</feature>
<evidence type="ECO:0000256" key="14">
    <source>
        <dbReference type="PROSITE-ProRule" id="PRU10141"/>
    </source>
</evidence>
<dbReference type="GO" id="GO:0005524">
    <property type="term" value="F:ATP binding"/>
    <property type="evidence" value="ECO:0007669"/>
    <property type="project" value="UniProtKB-UniRule"/>
</dbReference>
<dbReference type="InterPro" id="IPR000719">
    <property type="entry name" value="Prot_kinase_dom"/>
</dbReference>
<feature type="compositionally biased region" description="Polar residues" evidence="15">
    <location>
        <begin position="993"/>
        <end position="1002"/>
    </location>
</feature>
<evidence type="ECO:0000256" key="9">
    <source>
        <dbReference type="ARBA" id="ARBA00022777"/>
    </source>
</evidence>
<evidence type="ECO:0000256" key="2">
    <source>
        <dbReference type="ARBA" id="ARBA00006234"/>
    </source>
</evidence>
<dbReference type="EMBL" id="VCGU01000009">
    <property type="protein sequence ID" value="TRY70409.1"/>
    <property type="molecule type" value="Genomic_DNA"/>
</dbReference>
<keyword evidence="9" id="KW-0418">Kinase</keyword>
<dbReference type="SUPFAM" id="SSF56112">
    <property type="entry name" value="Protein kinase-like (PK-like)"/>
    <property type="match status" value="1"/>
</dbReference>
<dbReference type="GO" id="GO:0050321">
    <property type="term" value="F:tau-protein kinase activity"/>
    <property type="evidence" value="ECO:0007669"/>
    <property type="project" value="TreeGrafter"/>
</dbReference>
<dbReference type="PROSITE" id="PS50011">
    <property type="entry name" value="PROTEIN_KINASE_DOM"/>
    <property type="match status" value="1"/>
</dbReference>
<protein>
    <recommendedName>
        <fullName evidence="3">non-specific serine/threonine protein kinase</fullName>
        <ecNumber evidence="3">2.7.11.1</ecNumber>
    </recommendedName>
</protein>
<accession>A0A553NY97</accession>
<gene>
    <name evidence="17" type="ORF">TCAL_17311</name>
</gene>
<keyword evidence="11" id="KW-0460">Magnesium</keyword>
<feature type="compositionally biased region" description="Polar residues" evidence="15">
    <location>
        <begin position="927"/>
        <end position="970"/>
    </location>
</feature>
<evidence type="ECO:0000256" key="4">
    <source>
        <dbReference type="ARBA" id="ARBA00022527"/>
    </source>
</evidence>
<evidence type="ECO:0000256" key="1">
    <source>
        <dbReference type="ARBA" id="ARBA00001946"/>
    </source>
</evidence>
<evidence type="ECO:0000256" key="7">
    <source>
        <dbReference type="ARBA" id="ARBA00022723"/>
    </source>
</evidence>